<accession>C7DJZ8</accession>
<dbReference type="EMBL" id="GQ141636">
    <property type="protein sequence ID" value="ACT52852.1"/>
    <property type="molecule type" value="mRNA"/>
</dbReference>
<protein>
    <submittedName>
        <fullName evidence="1">Ferric uptake regulator</fullName>
    </submittedName>
</protein>
<reference evidence="1" key="1">
    <citation type="submission" date="2009-05" db="EMBL/GenBank/DDBJ databases">
        <title>Characterization of Differentially Expressed Genes Related to Laccase Biosynthesis of White-Rot Fungus TR16.</title>
        <authorList>
            <person name="Chen Q.-T."/>
            <person name="Guo L.-Q."/>
            <person name="Lin J.-F."/>
        </authorList>
    </citation>
    <scope>NUCLEOTIDE SEQUENCE</scope>
    <source>
        <strain evidence="1">TR16</strain>
    </source>
</reference>
<dbReference type="AlphaFoldDB" id="C7DJZ8"/>
<name>C7DJZ8_9APHY</name>
<organism evidence="1">
    <name type="scientific">Polyporus grammocephalus</name>
    <dbReference type="NCBI Taxonomy" id="196234"/>
    <lineage>
        <taxon>Eukaryota</taxon>
        <taxon>Fungi</taxon>
        <taxon>Dikarya</taxon>
        <taxon>Basidiomycota</taxon>
        <taxon>Agaricomycotina</taxon>
        <taxon>Agaricomycetes</taxon>
        <taxon>Polyporales</taxon>
        <taxon>Polyporaceae</taxon>
        <taxon>Polyporus</taxon>
    </lineage>
</organism>
<evidence type="ECO:0000313" key="1">
    <source>
        <dbReference type="EMBL" id="ACT52852.1"/>
    </source>
</evidence>
<feature type="non-terminal residue" evidence="1">
    <location>
        <position position="1"/>
    </location>
</feature>
<sequence length="99" mass="11044">EGCEFHEVITCARQEVFWSRRRYCGGQHRGSAYGDKAVKQHANTKNGKLTAAFRGNAAKGKEIYSNIPMTKPETRWARERRSGNEGGLLMRVTAQGGIC</sequence>
<proteinExistence type="evidence at transcript level"/>
<feature type="non-terminal residue" evidence="1">
    <location>
        <position position="99"/>
    </location>
</feature>